<gene>
    <name evidence="2" type="ORF">HPP92_021112</name>
</gene>
<feature type="compositionally biased region" description="Low complexity" evidence="1">
    <location>
        <begin position="1"/>
        <end position="17"/>
    </location>
</feature>
<reference evidence="2 3" key="1">
    <citation type="journal article" date="2020" name="Nat. Food">
        <title>A phased Vanilla planifolia genome enables genetic improvement of flavour and production.</title>
        <authorList>
            <person name="Hasing T."/>
            <person name="Tang H."/>
            <person name="Brym M."/>
            <person name="Khazi F."/>
            <person name="Huang T."/>
            <person name="Chambers A.H."/>
        </authorList>
    </citation>
    <scope>NUCLEOTIDE SEQUENCE [LARGE SCALE GENOMIC DNA]</scope>
    <source>
        <tissue evidence="2">Leaf</tissue>
    </source>
</reference>
<feature type="region of interest" description="Disordered" evidence="1">
    <location>
        <begin position="1"/>
        <end position="23"/>
    </location>
</feature>
<dbReference type="EMBL" id="JADCNM010000011">
    <property type="protein sequence ID" value="KAG0462636.1"/>
    <property type="molecule type" value="Genomic_DNA"/>
</dbReference>
<comment type="caution">
    <text evidence="2">The sequence shown here is derived from an EMBL/GenBank/DDBJ whole genome shotgun (WGS) entry which is preliminary data.</text>
</comment>
<evidence type="ECO:0000313" key="2">
    <source>
        <dbReference type="EMBL" id="KAG0462636.1"/>
    </source>
</evidence>
<protein>
    <submittedName>
        <fullName evidence="2">Uncharacterized protein</fullName>
    </submittedName>
</protein>
<evidence type="ECO:0000256" key="1">
    <source>
        <dbReference type="SAM" id="MobiDB-lite"/>
    </source>
</evidence>
<dbReference type="PANTHER" id="PTHR31263:SF66">
    <property type="entry name" value="OS04G0481000 PROTEIN"/>
    <property type="match status" value="1"/>
</dbReference>
<proteinExistence type="predicted"/>
<dbReference type="Gene3D" id="3.20.20.80">
    <property type="entry name" value="Glycosidases"/>
    <property type="match status" value="1"/>
</dbReference>
<dbReference type="OrthoDB" id="442731at2759"/>
<feature type="region of interest" description="Disordered" evidence="1">
    <location>
        <begin position="49"/>
        <end position="72"/>
    </location>
</feature>
<sequence length="392" mass="43746">MNPSSSSVSSSPHCSSPLDPDHGHLRIRSRLLSTSSRWVVDQSGRREARLRELGRASRSHRGRGPRQPTGWRHRRCGEVHGFQLRAAHVASLPRYQCFPDVSHSRRVARRLGLAESAAAVAVHNPQFVDLTLIQAFKEVVSTLDRHDIMVILDNQISTPGWCCSKYDGNGFFGDTFFDPNEWLRGLQIMAETFNSSRNVVGMSLRNELRGPKQNLVDWYRYMQMGAEAVHLGFCVLQSRSNGEPVLVLVGNTRPGSYTSELNLVLKDAGLCLQAGADGEEVKFGTQCKNLGSKWVQITDSRMLLSLMRRTTVTWTTDEIGREAIRRAMKALRKRHLLEEGAHAPAIAAFIPTLCGADELCMQLVAYRDSDIGIIGQFLRLKEADLLLDGVEP</sequence>
<dbReference type="InterPro" id="IPR017853">
    <property type="entry name" value="GH"/>
</dbReference>
<evidence type="ECO:0000313" key="3">
    <source>
        <dbReference type="Proteomes" id="UP000639772"/>
    </source>
</evidence>
<dbReference type="PANTHER" id="PTHR31263">
    <property type="entry name" value="CELLULASE FAMILY PROTEIN (AFU_ORTHOLOGUE AFUA_5G14560)"/>
    <property type="match status" value="1"/>
</dbReference>
<name>A0A835PY35_VANPL</name>
<accession>A0A835PY35</accession>
<dbReference type="Proteomes" id="UP000639772">
    <property type="component" value="Chromosome 11"/>
</dbReference>
<dbReference type="SUPFAM" id="SSF51445">
    <property type="entry name" value="(Trans)glycosidases"/>
    <property type="match status" value="1"/>
</dbReference>
<dbReference type="AlphaFoldDB" id="A0A835PY35"/>
<organism evidence="2 3">
    <name type="scientific">Vanilla planifolia</name>
    <name type="common">Vanilla</name>
    <dbReference type="NCBI Taxonomy" id="51239"/>
    <lineage>
        <taxon>Eukaryota</taxon>
        <taxon>Viridiplantae</taxon>
        <taxon>Streptophyta</taxon>
        <taxon>Embryophyta</taxon>
        <taxon>Tracheophyta</taxon>
        <taxon>Spermatophyta</taxon>
        <taxon>Magnoliopsida</taxon>
        <taxon>Liliopsida</taxon>
        <taxon>Asparagales</taxon>
        <taxon>Orchidaceae</taxon>
        <taxon>Vanilloideae</taxon>
        <taxon>Vanilleae</taxon>
        <taxon>Vanilla</taxon>
    </lineage>
</organism>